<accession>A0A1H0IW13</accession>
<keyword evidence="2" id="KW-1185">Reference proteome</keyword>
<gene>
    <name evidence="1" type="ORF">SAMN05444142_103502</name>
</gene>
<reference evidence="1 2" key="1">
    <citation type="submission" date="2016-11" db="EMBL/GenBank/DDBJ databases">
        <authorList>
            <person name="Varghese N."/>
            <person name="Submissions S."/>
        </authorList>
    </citation>
    <scope>NUCLEOTIDE SEQUENCE [LARGE SCALE GENOMIC DNA]</scope>
    <source>
        <strain evidence="1 2">DSM 29620</strain>
    </source>
</reference>
<organism evidence="1 2">
    <name type="scientific">Lutimaribacter pacificus</name>
    <dbReference type="NCBI Taxonomy" id="391948"/>
    <lineage>
        <taxon>Bacteria</taxon>
        <taxon>Pseudomonadati</taxon>
        <taxon>Pseudomonadota</taxon>
        <taxon>Alphaproteobacteria</taxon>
        <taxon>Rhodobacterales</taxon>
        <taxon>Roseobacteraceae</taxon>
        <taxon>Lutimaribacter</taxon>
    </lineage>
</organism>
<dbReference type="EMBL" id="FQZZ01000003">
    <property type="protein sequence ID" value="SHK16883.1"/>
    <property type="molecule type" value="Genomic_DNA"/>
</dbReference>
<dbReference type="RefSeq" id="WP_149788651.1">
    <property type="nucleotide sequence ID" value="NZ_FNIO01000005.1"/>
</dbReference>
<sequence length="219" mass="21933">MTGESGRWLGVLALGLALAMPGAALAEGGTVAARRAAAEAQSAEGARTGDAALLIAGLRGLLASGATLAPDDPWNASAYMARLRELSAESGDAHARDIAILTARARGSSGGFSRFDLELAPGADEAFTLRVVGAEAAIVEARLKRGSGAADVDLIVTGPDGAVRGSDIGPSSGIVGIAAYVEFVPETCLDITATLVNAGTETARIAVISPPALEPRCDP</sequence>
<proteinExistence type="predicted"/>
<name>A0A1H0IW13_9RHOB</name>
<dbReference type="AlphaFoldDB" id="A0A1H0IW13"/>
<dbReference type="Proteomes" id="UP000324252">
    <property type="component" value="Unassembled WGS sequence"/>
</dbReference>
<protein>
    <submittedName>
        <fullName evidence="1">Uncharacterized protein</fullName>
    </submittedName>
</protein>
<evidence type="ECO:0000313" key="2">
    <source>
        <dbReference type="Proteomes" id="UP000324252"/>
    </source>
</evidence>
<evidence type="ECO:0000313" key="1">
    <source>
        <dbReference type="EMBL" id="SHK16883.1"/>
    </source>
</evidence>